<evidence type="ECO:0000313" key="2">
    <source>
        <dbReference type="EMBL" id="SFP12919.1"/>
    </source>
</evidence>
<dbReference type="EMBL" id="FOXB01000007">
    <property type="protein sequence ID" value="SFP12919.1"/>
    <property type="molecule type" value="Genomic_DNA"/>
</dbReference>
<dbReference type="Pfam" id="PF03646">
    <property type="entry name" value="FlaG"/>
    <property type="match status" value="1"/>
</dbReference>
<feature type="compositionally biased region" description="Polar residues" evidence="1">
    <location>
        <begin position="1"/>
        <end position="39"/>
    </location>
</feature>
<feature type="compositionally biased region" description="Basic and acidic residues" evidence="1">
    <location>
        <begin position="40"/>
        <end position="52"/>
    </location>
</feature>
<dbReference type="AlphaFoldDB" id="A0A1I5MTS3"/>
<dbReference type="NCBIfam" id="NF006281">
    <property type="entry name" value="PRK08452.1"/>
    <property type="match status" value="1"/>
</dbReference>
<evidence type="ECO:0000313" key="3">
    <source>
        <dbReference type="Proteomes" id="UP000199227"/>
    </source>
</evidence>
<feature type="region of interest" description="Disordered" evidence="1">
    <location>
        <begin position="1"/>
        <end position="52"/>
    </location>
</feature>
<accession>A0A1I5MTS3</accession>
<evidence type="ECO:0000256" key="1">
    <source>
        <dbReference type="SAM" id="MobiDB-lite"/>
    </source>
</evidence>
<protein>
    <submittedName>
        <fullName evidence="2">Flagellar protein FlaG</fullName>
    </submittedName>
</protein>
<dbReference type="PANTHER" id="PTHR37166:SF1">
    <property type="entry name" value="PROTEIN FLAG"/>
    <property type="match status" value="1"/>
</dbReference>
<dbReference type="InterPro" id="IPR005186">
    <property type="entry name" value="FlaG"/>
</dbReference>
<organism evidence="2 3">
    <name type="scientific">Hydrogenimonas thermophila</name>
    <dbReference type="NCBI Taxonomy" id="223786"/>
    <lineage>
        <taxon>Bacteria</taxon>
        <taxon>Pseudomonadati</taxon>
        <taxon>Campylobacterota</taxon>
        <taxon>Epsilonproteobacteria</taxon>
        <taxon>Campylobacterales</taxon>
        <taxon>Hydrogenimonadaceae</taxon>
        <taxon>Hydrogenimonas</taxon>
    </lineage>
</organism>
<keyword evidence="2" id="KW-0969">Cilium</keyword>
<dbReference type="InterPro" id="IPR035924">
    <property type="entry name" value="FlaG-like_sf"/>
</dbReference>
<keyword evidence="2" id="KW-0282">Flagellum</keyword>
<dbReference type="Gene3D" id="3.30.160.170">
    <property type="entry name" value="FlaG-like"/>
    <property type="match status" value="1"/>
</dbReference>
<gene>
    <name evidence="2" type="ORF">SAMN05216234_10717</name>
</gene>
<dbReference type="PANTHER" id="PTHR37166">
    <property type="entry name" value="PROTEIN FLAG"/>
    <property type="match status" value="1"/>
</dbReference>
<sequence length="130" mass="15137">MEIYNTVANAHQPIQTKQDGAQRIQTAESQLNETNPSKQQKVDENENEDKKYNEKEIKKKLQEITEQLNKEMDTLNTTIRFGFNDKVEEMYVSVIDTKDNRVIRQIPSEEAMQLAAKMRELVGMLFDEKG</sequence>
<proteinExistence type="predicted"/>
<reference evidence="2 3" key="1">
    <citation type="submission" date="2016-10" db="EMBL/GenBank/DDBJ databases">
        <authorList>
            <person name="de Groot N.N."/>
        </authorList>
    </citation>
    <scope>NUCLEOTIDE SEQUENCE [LARGE SCALE GENOMIC DNA]</scope>
    <source>
        <strain evidence="2 3">EP1-55-1</strain>
    </source>
</reference>
<keyword evidence="2" id="KW-0966">Cell projection</keyword>
<dbReference type="SUPFAM" id="SSF160214">
    <property type="entry name" value="FlaG-like"/>
    <property type="match status" value="1"/>
</dbReference>
<keyword evidence="3" id="KW-1185">Reference proteome</keyword>
<dbReference type="Proteomes" id="UP000199227">
    <property type="component" value="Unassembled WGS sequence"/>
</dbReference>
<dbReference type="STRING" id="223786.SAMN05216234_10717"/>
<dbReference type="RefSeq" id="WP_177201980.1">
    <property type="nucleotide sequence ID" value="NZ_FOXB01000007.1"/>
</dbReference>
<name>A0A1I5MTS3_9BACT</name>